<keyword evidence="5" id="KW-1185">Reference proteome</keyword>
<feature type="domain" description="CBS" evidence="3">
    <location>
        <begin position="62"/>
        <end position="119"/>
    </location>
</feature>
<dbReference type="OrthoDB" id="9811720at2"/>
<name>A0A1M5TGB8_9BACT</name>
<dbReference type="InterPro" id="IPR000644">
    <property type="entry name" value="CBS_dom"/>
</dbReference>
<feature type="domain" description="CBS" evidence="3">
    <location>
        <begin position="147"/>
        <end position="204"/>
    </location>
</feature>
<evidence type="ECO:0000313" key="4">
    <source>
        <dbReference type="EMBL" id="SHH49875.1"/>
    </source>
</evidence>
<dbReference type="PANTHER" id="PTHR43080:SF26">
    <property type="entry name" value="REGULATORY PROTEIN"/>
    <property type="match status" value="1"/>
</dbReference>
<protein>
    <submittedName>
        <fullName evidence="4">CBS domain-containing protein</fullName>
    </submittedName>
</protein>
<dbReference type="Pfam" id="PF00571">
    <property type="entry name" value="CBS"/>
    <property type="match status" value="2"/>
</dbReference>
<dbReference type="SMART" id="SM00116">
    <property type="entry name" value="CBS"/>
    <property type="match status" value="2"/>
</dbReference>
<evidence type="ECO:0000313" key="5">
    <source>
        <dbReference type="Proteomes" id="UP000184139"/>
    </source>
</evidence>
<evidence type="ECO:0000256" key="1">
    <source>
        <dbReference type="ARBA" id="ARBA00023122"/>
    </source>
</evidence>
<dbReference type="InterPro" id="IPR051257">
    <property type="entry name" value="Diverse_CBS-Domain"/>
</dbReference>
<evidence type="ECO:0000256" key="2">
    <source>
        <dbReference type="PROSITE-ProRule" id="PRU00703"/>
    </source>
</evidence>
<dbReference type="PANTHER" id="PTHR43080">
    <property type="entry name" value="CBS DOMAIN-CONTAINING PROTEIN CBSX3, MITOCHONDRIAL"/>
    <property type="match status" value="1"/>
</dbReference>
<dbReference type="InterPro" id="IPR046342">
    <property type="entry name" value="CBS_dom_sf"/>
</dbReference>
<dbReference type="STRING" id="1121409.SAMN02745124_00709"/>
<keyword evidence="1 2" id="KW-0129">CBS domain</keyword>
<dbReference type="SUPFAM" id="SSF54631">
    <property type="entry name" value="CBS-domain pair"/>
    <property type="match status" value="1"/>
</dbReference>
<reference evidence="4 5" key="1">
    <citation type="submission" date="2016-11" db="EMBL/GenBank/DDBJ databases">
        <authorList>
            <person name="Jaros S."/>
            <person name="Januszkiewicz K."/>
            <person name="Wedrychowicz H."/>
        </authorList>
    </citation>
    <scope>NUCLEOTIDE SEQUENCE [LARGE SCALE GENOMIC DNA]</scope>
    <source>
        <strain evidence="4 5">DSM 9705</strain>
    </source>
</reference>
<dbReference type="EMBL" id="FQXS01000003">
    <property type="protein sequence ID" value="SHH49875.1"/>
    <property type="molecule type" value="Genomic_DNA"/>
</dbReference>
<gene>
    <name evidence="4" type="ORF">SAMN02745124_00709</name>
</gene>
<sequence>MKERRLADDIQIEISETDIVEAMRDIEGYIDISPGDFREIFLLAYHHAVDRLTRHRTAGEIMSRPVHCLNHALDLQQAALLLAEKGISGAPVVNDQGLLIGVLSEKDFLLRMGVGLEPTFMKIISHCLNNEGCLVTALRNHRVGEIMTRPPISGGPEINAADMAALFAKKRINRLPIVDPDGQPIGIVTRTDLVHCHCLLGIGERS</sequence>
<dbReference type="PROSITE" id="PS51371">
    <property type="entry name" value="CBS"/>
    <property type="match status" value="2"/>
</dbReference>
<dbReference type="RefSeq" id="WP_073373451.1">
    <property type="nucleotide sequence ID" value="NZ_FQXS01000003.1"/>
</dbReference>
<dbReference type="Gene3D" id="3.10.580.10">
    <property type="entry name" value="CBS-domain"/>
    <property type="match status" value="1"/>
</dbReference>
<dbReference type="AlphaFoldDB" id="A0A1M5TGB8"/>
<accession>A0A1M5TGB8</accession>
<proteinExistence type="predicted"/>
<evidence type="ECO:0000259" key="3">
    <source>
        <dbReference type="PROSITE" id="PS51371"/>
    </source>
</evidence>
<organism evidence="4 5">
    <name type="scientific">Desulfofustis glycolicus DSM 9705</name>
    <dbReference type="NCBI Taxonomy" id="1121409"/>
    <lineage>
        <taxon>Bacteria</taxon>
        <taxon>Pseudomonadati</taxon>
        <taxon>Thermodesulfobacteriota</taxon>
        <taxon>Desulfobulbia</taxon>
        <taxon>Desulfobulbales</taxon>
        <taxon>Desulfocapsaceae</taxon>
        <taxon>Desulfofustis</taxon>
    </lineage>
</organism>
<dbReference type="Proteomes" id="UP000184139">
    <property type="component" value="Unassembled WGS sequence"/>
</dbReference>